<dbReference type="InterPro" id="IPR014710">
    <property type="entry name" value="RmlC-like_jellyroll"/>
</dbReference>
<reference evidence="2" key="1">
    <citation type="submission" date="2017-09" db="EMBL/GenBank/DDBJ databases">
        <title>Depth-based differentiation of microbial function through sediment-hosted aquifers and enrichment of novel symbionts in the deep terrestrial subsurface.</title>
        <authorList>
            <person name="Probst A.J."/>
            <person name="Ladd B."/>
            <person name="Jarett J.K."/>
            <person name="Geller-Mcgrath D.E."/>
            <person name="Sieber C.M.K."/>
            <person name="Emerson J.B."/>
            <person name="Anantharaman K."/>
            <person name="Thomas B.C."/>
            <person name="Malmstrom R."/>
            <person name="Stieglmeier M."/>
            <person name="Klingl A."/>
            <person name="Woyke T."/>
            <person name="Ryan C.M."/>
            <person name="Banfield J.F."/>
        </authorList>
    </citation>
    <scope>NUCLEOTIDE SEQUENCE [LARGE SCALE GENOMIC DNA]</scope>
</reference>
<dbReference type="InterPro" id="IPR011051">
    <property type="entry name" value="RmlC_Cupin_sf"/>
</dbReference>
<evidence type="ECO:0000313" key="1">
    <source>
        <dbReference type="EMBL" id="PIR87680.1"/>
    </source>
</evidence>
<proteinExistence type="predicted"/>
<organism evidence="1 2">
    <name type="scientific">Candidatus Harrisonbacteria bacterium CG10_big_fil_rev_8_21_14_0_10_45_28</name>
    <dbReference type="NCBI Taxonomy" id="1974586"/>
    <lineage>
        <taxon>Bacteria</taxon>
        <taxon>Candidatus Harrisoniibacteriota</taxon>
    </lineage>
</organism>
<dbReference type="AlphaFoldDB" id="A0A2H0UMQ3"/>
<comment type="caution">
    <text evidence="1">The sequence shown here is derived from an EMBL/GenBank/DDBJ whole genome shotgun (WGS) entry which is preliminary data.</text>
</comment>
<evidence type="ECO:0008006" key="3">
    <source>
        <dbReference type="Google" id="ProtNLM"/>
    </source>
</evidence>
<protein>
    <recommendedName>
        <fullName evidence="3">Cupin 2 conserved barrel domain-containing protein</fullName>
    </recommendedName>
</protein>
<sequence>MQIKRIEKTKQDHAEILKKGMPKDQPYTYNDFEKWVVPKPWGHEYLMYKSLAVEVWHLFIKNGESTSLHCHPRKKTAMILIDGIAKMRDLGGAVHDLVAPAGRIIDAGAFHQTIGVSEGGIHLLEVEVPPDKNDLIRLKDSYGRENKGYEKEKSVDIADGICIRFPNIMPISEEGRILNTNVCIHHIHGPMSQTQKDKIKHYDLVSILSGGVLSSHETHAPADLFTADEFVSDDTKIFDHAILLLLKKL</sequence>
<dbReference type="SUPFAM" id="SSF51182">
    <property type="entry name" value="RmlC-like cupins"/>
    <property type="match status" value="1"/>
</dbReference>
<name>A0A2H0UMQ3_9BACT</name>
<dbReference type="Gene3D" id="2.60.120.10">
    <property type="entry name" value="Jelly Rolls"/>
    <property type="match status" value="1"/>
</dbReference>
<evidence type="ECO:0000313" key="2">
    <source>
        <dbReference type="Proteomes" id="UP000230903"/>
    </source>
</evidence>
<gene>
    <name evidence="1" type="ORF">COU10_03350</name>
</gene>
<accession>A0A2H0UMQ3</accession>
<dbReference type="Proteomes" id="UP000230903">
    <property type="component" value="Unassembled WGS sequence"/>
</dbReference>
<dbReference type="EMBL" id="PFBC01000052">
    <property type="protein sequence ID" value="PIR87680.1"/>
    <property type="molecule type" value="Genomic_DNA"/>
</dbReference>